<dbReference type="RefSeq" id="WP_123814985.1">
    <property type="nucleotide sequence ID" value="NZ_RKQZ01000001.1"/>
</dbReference>
<organism evidence="3 4">
    <name type="scientific">Myceligenerans xiligouense</name>
    <dbReference type="NCBI Taxonomy" id="253184"/>
    <lineage>
        <taxon>Bacteria</taxon>
        <taxon>Bacillati</taxon>
        <taxon>Actinomycetota</taxon>
        <taxon>Actinomycetes</taxon>
        <taxon>Micrococcales</taxon>
        <taxon>Promicromonosporaceae</taxon>
        <taxon>Myceligenerans</taxon>
    </lineage>
</organism>
<evidence type="ECO:0000313" key="4">
    <source>
        <dbReference type="Proteomes" id="UP000280501"/>
    </source>
</evidence>
<evidence type="ECO:0000256" key="2">
    <source>
        <dbReference type="SAM" id="Phobius"/>
    </source>
</evidence>
<comment type="caution">
    <text evidence="3">The sequence shown here is derived from an EMBL/GenBank/DDBJ whole genome shotgun (WGS) entry which is preliminary data.</text>
</comment>
<dbReference type="EMBL" id="RKQZ01000001">
    <property type="protein sequence ID" value="RPF22004.1"/>
    <property type="molecule type" value="Genomic_DNA"/>
</dbReference>
<sequence length="124" mass="12900">MRYVPDLTRIIDAAAEQFGVRQVFGEAYERGEKLVIPVARIWNGAGGGGGGGTESQKEGSEGGGGGVGFSRRGEPAGVFEVDDDGARWVPAVNVGRIVLGGQIAVVAVAVAVCWAVSRRRSDQE</sequence>
<keyword evidence="4" id="KW-1185">Reference proteome</keyword>
<name>A0A3N4YRJ3_9MICO</name>
<evidence type="ECO:0000313" key="3">
    <source>
        <dbReference type="EMBL" id="RPF22004.1"/>
    </source>
</evidence>
<gene>
    <name evidence="3" type="ORF">EDD34_2647</name>
</gene>
<feature type="region of interest" description="Disordered" evidence="1">
    <location>
        <begin position="46"/>
        <end position="75"/>
    </location>
</feature>
<keyword evidence="2" id="KW-1133">Transmembrane helix</keyword>
<keyword evidence="2" id="KW-0812">Transmembrane</keyword>
<reference evidence="3 4" key="1">
    <citation type="submission" date="2018-11" db="EMBL/GenBank/DDBJ databases">
        <title>Sequencing the genomes of 1000 actinobacteria strains.</title>
        <authorList>
            <person name="Klenk H.-P."/>
        </authorList>
    </citation>
    <scope>NUCLEOTIDE SEQUENCE [LARGE SCALE GENOMIC DNA]</scope>
    <source>
        <strain evidence="3 4">DSM 15700</strain>
    </source>
</reference>
<keyword evidence="2" id="KW-0472">Membrane</keyword>
<proteinExistence type="predicted"/>
<dbReference type="Proteomes" id="UP000280501">
    <property type="component" value="Unassembled WGS sequence"/>
</dbReference>
<evidence type="ECO:0008006" key="5">
    <source>
        <dbReference type="Google" id="ProtNLM"/>
    </source>
</evidence>
<feature type="transmembrane region" description="Helical" evidence="2">
    <location>
        <begin position="97"/>
        <end position="116"/>
    </location>
</feature>
<dbReference type="AlphaFoldDB" id="A0A3N4YRJ3"/>
<protein>
    <recommendedName>
        <fullName evidence="5">Sporulation protein YtfJ</fullName>
    </recommendedName>
</protein>
<dbReference type="OrthoDB" id="3830295at2"/>
<evidence type="ECO:0000256" key="1">
    <source>
        <dbReference type="SAM" id="MobiDB-lite"/>
    </source>
</evidence>
<accession>A0A3N4YRJ3</accession>